<proteinExistence type="predicted"/>
<gene>
    <name evidence="4" type="ORF">OZSIB_0782</name>
</gene>
<protein>
    <submittedName>
        <fullName evidence="4">2-oxoglutarate oxidoreductase, alpha subunit</fullName>
    </submittedName>
</protein>
<dbReference type="InterPro" id="IPR002880">
    <property type="entry name" value="Pyrv_Fd/Flavodoxin_OxRdtase_N"/>
</dbReference>
<evidence type="ECO:0000259" key="3">
    <source>
        <dbReference type="Pfam" id="PF17147"/>
    </source>
</evidence>
<dbReference type="InterPro" id="IPR050722">
    <property type="entry name" value="Pyruvate:ferred/Flavod_OxRd"/>
</dbReference>
<sequence>MTHSPRVALIDGSRLIIEALVQSGADTFIGYPITPSNLLFQYASERFPRMLGAPDEITTLQWMSGAAATGLLTVTATSFPGFALMVESINMAFMMELPMVIILAQRLGPATGTATTGAQGDLALVRGMISGGFPVPTLCISSLPDCWDLSHEALRVAVSLRTPVILLTSKEMIMTMQDFDLATLKPLSPIKIPLYKGEGPYLPYAPDERGVPPFLPLGNPHHQVRMTASTHDATGLIQAGTPEALGNSTRLHRKIVRNLPDYTWLELDEQPDARRLVVAYDVTAGAAREAVRRLREQGHRVSLLVVKTLFPTPPQIFEVIDRYERVVFPEENLTGQFVEHLFGQRIPSRIRSVHSFGAMIPPAAIMQEVIA</sequence>
<comment type="caution">
    <text evidence="4">The sequence shown here is derived from an EMBL/GenBank/DDBJ whole genome shotgun (WGS) entry which is preliminary data.</text>
</comment>
<dbReference type="Proteomes" id="UP000252355">
    <property type="component" value="Unassembled WGS sequence"/>
</dbReference>
<dbReference type="Gene3D" id="3.40.50.970">
    <property type="match status" value="1"/>
</dbReference>
<name>A0A367ZU35_9BACT</name>
<evidence type="ECO:0000313" key="4">
    <source>
        <dbReference type="EMBL" id="RCK81648.1"/>
    </source>
</evidence>
<evidence type="ECO:0000313" key="5">
    <source>
        <dbReference type="Proteomes" id="UP000252355"/>
    </source>
</evidence>
<dbReference type="Gene3D" id="3.40.50.920">
    <property type="match status" value="1"/>
</dbReference>
<organism evidence="4 5">
    <name type="scientific">Candidatus Ozemobacter sibiricus</name>
    <dbReference type="NCBI Taxonomy" id="2268124"/>
    <lineage>
        <taxon>Bacteria</taxon>
        <taxon>Candidatus Ozemobacteria</taxon>
        <taxon>Candidatus Ozemobacterales</taxon>
        <taxon>Candidatus Ozemobacteraceae</taxon>
        <taxon>Candidatus Ozemobacter</taxon>
    </lineage>
</organism>
<accession>A0A367ZU35</accession>
<dbReference type="SUPFAM" id="SSF52518">
    <property type="entry name" value="Thiamin diphosphate-binding fold (THDP-binding)"/>
    <property type="match status" value="1"/>
</dbReference>
<reference evidence="4 5" key="1">
    <citation type="submission" date="2018-05" db="EMBL/GenBank/DDBJ databases">
        <title>A metagenomic window into the 2 km-deep terrestrial subsurface aquifer revealed taxonomically and functionally diverse microbial community comprising novel uncultured bacterial lineages.</title>
        <authorList>
            <person name="Kadnikov V.V."/>
            <person name="Mardanov A.V."/>
            <person name="Beletsky A.V."/>
            <person name="Banks D."/>
            <person name="Pimenov N.V."/>
            <person name="Frank Y.A."/>
            <person name="Karnachuk O.V."/>
            <person name="Ravin N.V."/>
        </authorList>
    </citation>
    <scope>NUCLEOTIDE SEQUENCE [LARGE SCALE GENOMIC DNA]</scope>
    <source>
        <strain evidence="4">BY5</strain>
    </source>
</reference>
<feature type="domain" description="Pyruvate flavodoxin/ferredoxin oxidoreductase pyrimidine binding" evidence="2">
    <location>
        <begin position="19"/>
        <end position="236"/>
    </location>
</feature>
<dbReference type="GO" id="GO:0016491">
    <property type="term" value="F:oxidoreductase activity"/>
    <property type="evidence" value="ECO:0007669"/>
    <property type="project" value="UniProtKB-KW"/>
</dbReference>
<dbReference type="AlphaFoldDB" id="A0A367ZU35"/>
<dbReference type="GO" id="GO:0006979">
    <property type="term" value="P:response to oxidative stress"/>
    <property type="evidence" value="ECO:0007669"/>
    <property type="project" value="TreeGrafter"/>
</dbReference>
<evidence type="ECO:0000256" key="1">
    <source>
        <dbReference type="ARBA" id="ARBA00023002"/>
    </source>
</evidence>
<feature type="domain" description="Pyruvate:ferredoxin oxidoreductase core" evidence="3">
    <location>
        <begin position="275"/>
        <end position="336"/>
    </location>
</feature>
<evidence type="ECO:0000259" key="2">
    <source>
        <dbReference type="Pfam" id="PF01855"/>
    </source>
</evidence>
<dbReference type="Pfam" id="PF17147">
    <property type="entry name" value="PFOR_II"/>
    <property type="match status" value="1"/>
</dbReference>
<dbReference type="PANTHER" id="PTHR32154">
    <property type="entry name" value="PYRUVATE-FLAVODOXIN OXIDOREDUCTASE-RELATED"/>
    <property type="match status" value="1"/>
</dbReference>
<dbReference type="EMBL" id="QOQW01000001">
    <property type="protein sequence ID" value="RCK81648.1"/>
    <property type="molecule type" value="Genomic_DNA"/>
</dbReference>
<dbReference type="PANTHER" id="PTHR32154:SF20">
    <property type="entry name" value="2-OXOGLUTARATE OXIDOREDUCTASE SUBUNIT KORA"/>
    <property type="match status" value="1"/>
</dbReference>
<dbReference type="InterPro" id="IPR009014">
    <property type="entry name" value="Transketo_C/PFOR_II"/>
</dbReference>
<dbReference type="SUPFAM" id="SSF52922">
    <property type="entry name" value="TK C-terminal domain-like"/>
    <property type="match status" value="1"/>
</dbReference>
<keyword evidence="1" id="KW-0560">Oxidoreductase</keyword>
<dbReference type="CDD" id="cd07034">
    <property type="entry name" value="TPP_PYR_PFOR_IOR-alpha_like"/>
    <property type="match status" value="1"/>
</dbReference>
<dbReference type="InterPro" id="IPR029061">
    <property type="entry name" value="THDP-binding"/>
</dbReference>
<dbReference type="InterPro" id="IPR033412">
    <property type="entry name" value="PFOR_II"/>
</dbReference>
<dbReference type="Pfam" id="PF01855">
    <property type="entry name" value="POR_N"/>
    <property type="match status" value="1"/>
</dbReference>